<dbReference type="PROSITE" id="PS00411">
    <property type="entry name" value="KINESIN_MOTOR_1"/>
    <property type="match status" value="1"/>
</dbReference>
<evidence type="ECO:0000256" key="21">
    <source>
        <dbReference type="ARBA" id="ARBA00023175"/>
    </source>
</evidence>
<keyword evidence="19" id="KW-0496">Mitochondrion</keyword>
<feature type="domain" description="LEM" evidence="32">
    <location>
        <begin position="846"/>
        <end position="890"/>
    </location>
</feature>
<proteinExistence type="inferred from homology"/>
<feature type="region of interest" description="Disordered" evidence="29">
    <location>
        <begin position="889"/>
        <end position="1031"/>
    </location>
</feature>
<evidence type="ECO:0000256" key="22">
    <source>
        <dbReference type="ARBA" id="ARBA00023180"/>
    </source>
</evidence>
<feature type="coiled-coil region" evidence="28">
    <location>
        <begin position="447"/>
        <end position="542"/>
    </location>
</feature>
<comment type="similarity">
    <text evidence="27">Belongs to the TRAFAC class myosin-kinesin ATPase superfamily. Kinesin family.</text>
</comment>
<evidence type="ECO:0000256" key="4">
    <source>
        <dbReference type="ARBA" id="ARBA00004479"/>
    </source>
</evidence>
<feature type="compositionally biased region" description="Basic and acidic residues" evidence="29">
    <location>
        <begin position="803"/>
        <end position="812"/>
    </location>
</feature>
<dbReference type="CDD" id="cd12934">
    <property type="entry name" value="LEM"/>
    <property type="match status" value="1"/>
</dbReference>
<evidence type="ECO:0000256" key="1">
    <source>
        <dbReference type="ARBA" id="ARBA00004245"/>
    </source>
</evidence>
<protein>
    <recommendedName>
        <fullName evidence="26">Kinesin-like protein Klp68D</fullName>
    </recommendedName>
    <alternativeName>
        <fullName evidence="7">Nicastrin</fullName>
    </alternativeName>
</protein>
<feature type="transmembrane region" description="Helical" evidence="30">
    <location>
        <begin position="1136"/>
        <end position="1159"/>
    </location>
</feature>
<evidence type="ECO:0000256" key="26">
    <source>
        <dbReference type="ARBA" id="ARBA00072803"/>
    </source>
</evidence>
<dbReference type="PROSITE" id="PS50954">
    <property type="entry name" value="LEM"/>
    <property type="match status" value="1"/>
</dbReference>
<comment type="similarity">
    <text evidence="6">Belongs to the COX16 family.</text>
</comment>
<dbReference type="Pfam" id="PF00225">
    <property type="entry name" value="Kinesin"/>
    <property type="match status" value="1"/>
</dbReference>
<dbReference type="InterPro" id="IPR011015">
    <property type="entry name" value="LEM/LEM-like_dom_sf"/>
</dbReference>
<dbReference type="Pfam" id="PF05450">
    <property type="entry name" value="Nicastrin"/>
    <property type="match status" value="1"/>
</dbReference>
<evidence type="ECO:0000256" key="13">
    <source>
        <dbReference type="ARBA" id="ARBA00022741"/>
    </source>
</evidence>
<gene>
    <name evidence="33" type="ORF">GEV33_010102</name>
</gene>
<dbReference type="FunFam" id="3.40.850.10:FF:000029">
    <property type="entry name" value="Kinesin-like protein KIF17"/>
    <property type="match status" value="1"/>
</dbReference>
<keyword evidence="8" id="KW-0963">Cytoplasm</keyword>
<dbReference type="InterPro" id="IPR036961">
    <property type="entry name" value="Kinesin_motor_dom_sf"/>
</dbReference>
<dbReference type="SMART" id="SM00129">
    <property type="entry name" value="KISc"/>
    <property type="match status" value="1"/>
</dbReference>
<dbReference type="InterPro" id="IPR012677">
    <property type="entry name" value="Nucleotide-bd_a/b_plait_sf"/>
</dbReference>
<evidence type="ECO:0000256" key="15">
    <source>
        <dbReference type="ARBA" id="ARBA00022840"/>
    </source>
</evidence>
<dbReference type="PRINTS" id="PR00380">
    <property type="entry name" value="KINESINHEAVY"/>
</dbReference>
<evidence type="ECO:0000256" key="17">
    <source>
        <dbReference type="ARBA" id="ARBA00022989"/>
    </source>
</evidence>
<dbReference type="InterPro" id="IPR001752">
    <property type="entry name" value="Kinesin_motor_dom"/>
</dbReference>
<evidence type="ECO:0000256" key="30">
    <source>
        <dbReference type="SAM" id="Phobius"/>
    </source>
</evidence>
<dbReference type="GO" id="GO:0007018">
    <property type="term" value="P:microtubule-based movement"/>
    <property type="evidence" value="ECO:0007669"/>
    <property type="project" value="InterPro"/>
</dbReference>
<dbReference type="GO" id="GO:0005886">
    <property type="term" value="C:plasma membrane"/>
    <property type="evidence" value="ECO:0007669"/>
    <property type="project" value="TreeGrafter"/>
</dbReference>
<evidence type="ECO:0000256" key="7">
    <source>
        <dbReference type="ARBA" id="ARBA00015303"/>
    </source>
</evidence>
<dbReference type="InterPro" id="IPR027417">
    <property type="entry name" value="P-loop_NTPase"/>
</dbReference>
<evidence type="ECO:0000256" key="23">
    <source>
        <dbReference type="ARBA" id="ARBA00023212"/>
    </source>
</evidence>
<dbReference type="Proteomes" id="UP000719412">
    <property type="component" value="Unassembled WGS sequence"/>
</dbReference>
<evidence type="ECO:0000256" key="29">
    <source>
        <dbReference type="SAM" id="MobiDB-lite"/>
    </source>
</evidence>
<dbReference type="InterPro" id="IPR003887">
    <property type="entry name" value="LEM_dom"/>
</dbReference>
<evidence type="ECO:0000256" key="3">
    <source>
        <dbReference type="ARBA" id="ARBA00004473"/>
    </source>
</evidence>
<dbReference type="PROSITE" id="PS50067">
    <property type="entry name" value="KINESIN_MOTOR_2"/>
    <property type="match status" value="1"/>
</dbReference>
<feature type="region of interest" description="Disordered" evidence="29">
    <location>
        <begin position="796"/>
        <end position="822"/>
    </location>
</feature>
<evidence type="ECO:0000256" key="28">
    <source>
        <dbReference type="SAM" id="Coils"/>
    </source>
</evidence>
<dbReference type="Gene3D" id="1.10.10.1180">
    <property type="entry name" value="MAN1, winged-helix domain"/>
    <property type="match status" value="1"/>
</dbReference>
<comment type="caution">
    <text evidence="33">The sequence shown here is derived from an EMBL/GenBank/DDBJ whole genome shotgun (WGS) entry which is preliminary data.</text>
</comment>
<dbReference type="InterPro" id="IPR006597">
    <property type="entry name" value="Sel1-like"/>
</dbReference>
<dbReference type="SUPFAM" id="SSF54928">
    <property type="entry name" value="RNA-binding domain, RBD"/>
    <property type="match status" value="1"/>
</dbReference>
<keyword evidence="17 30" id="KW-1133">Transmembrane helix</keyword>
<feature type="compositionally biased region" description="Low complexity" evidence="29">
    <location>
        <begin position="1011"/>
        <end position="1029"/>
    </location>
</feature>
<feature type="binding site" evidence="27">
    <location>
        <begin position="186"/>
        <end position="193"/>
    </location>
    <ligand>
        <name>ATP</name>
        <dbReference type="ChEBI" id="CHEBI:30616"/>
    </ligand>
</feature>
<dbReference type="GO" id="GO:0008017">
    <property type="term" value="F:microtubule binding"/>
    <property type="evidence" value="ECO:0007669"/>
    <property type="project" value="InterPro"/>
</dbReference>
<dbReference type="GO" id="GO:0003777">
    <property type="term" value="F:microtubule motor activity"/>
    <property type="evidence" value="ECO:0007669"/>
    <property type="project" value="InterPro"/>
</dbReference>
<keyword evidence="18 28" id="KW-0175">Coiled coil</keyword>
<keyword evidence="14" id="KW-0999">Mitochondrion inner membrane</keyword>
<dbReference type="Gene3D" id="3.40.630.10">
    <property type="entry name" value="Zn peptidases"/>
    <property type="match status" value="1"/>
</dbReference>
<evidence type="ECO:0000256" key="9">
    <source>
        <dbReference type="ARBA" id="ARBA00022553"/>
    </source>
</evidence>
<keyword evidence="16" id="KW-0914">Notch signaling pathway</keyword>
<dbReference type="SMART" id="SM00540">
    <property type="entry name" value="LEM"/>
    <property type="match status" value="1"/>
</dbReference>
<comment type="similarity">
    <text evidence="5">Belongs to the nicastrin family.</text>
</comment>
<evidence type="ECO:0000259" key="31">
    <source>
        <dbReference type="PROSITE" id="PS50067"/>
    </source>
</evidence>
<dbReference type="Pfam" id="PF09402">
    <property type="entry name" value="MSC"/>
    <property type="match status" value="1"/>
</dbReference>
<evidence type="ECO:0000259" key="32">
    <source>
        <dbReference type="PROSITE" id="PS50954"/>
    </source>
</evidence>
<dbReference type="SUPFAM" id="SSF52540">
    <property type="entry name" value="P-loop containing nucleoside triphosphate hydrolases"/>
    <property type="match status" value="1"/>
</dbReference>
<dbReference type="InterPro" id="IPR035979">
    <property type="entry name" value="RBD_domain_sf"/>
</dbReference>
<comment type="subcellular location">
    <subcellularLocation>
        <location evidence="1">Cytoplasm</location>
        <location evidence="1">Cytoskeleton</location>
    </subcellularLocation>
    <subcellularLocation>
        <location evidence="4">Membrane</location>
        <topology evidence="4">Single-pass type I membrane protein</topology>
    </subcellularLocation>
    <subcellularLocation>
        <location evidence="2">Mitochondrion inner membrane</location>
        <topology evidence="2">Single-pass membrane protein</topology>
    </subcellularLocation>
    <subcellularLocation>
        <location evidence="3">Nucleus inner membrane</location>
        <topology evidence="3">Multi-pass membrane protein</topology>
    </subcellularLocation>
</comment>
<keyword evidence="21 27" id="KW-0505">Motor protein</keyword>
<dbReference type="InterPro" id="IPR041084">
    <property type="entry name" value="Ncstrn_small"/>
</dbReference>
<evidence type="ECO:0000256" key="8">
    <source>
        <dbReference type="ARBA" id="ARBA00022490"/>
    </source>
</evidence>
<dbReference type="SUPFAM" id="SSF63451">
    <property type="entry name" value="LEM domain"/>
    <property type="match status" value="1"/>
</dbReference>
<dbReference type="Gene3D" id="1.25.40.10">
    <property type="entry name" value="Tetratricopeptide repeat domain"/>
    <property type="match status" value="1"/>
</dbReference>
<keyword evidence="12" id="KW-0732">Signal</keyword>
<dbReference type="Pfam" id="PF14138">
    <property type="entry name" value="COX16"/>
    <property type="match status" value="1"/>
</dbReference>
<keyword evidence="23" id="KW-0206">Cytoskeleton</keyword>
<reference evidence="33" key="2">
    <citation type="submission" date="2021-08" db="EMBL/GenBank/DDBJ databases">
        <authorList>
            <person name="Eriksson T."/>
        </authorList>
    </citation>
    <scope>NUCLEOTIDE SEQUENCE</scope>
    <source>
        <strain evidence="33">Stoneville</strain>
        <tissue evidence="33">Whole head</tissue>
    </source>
</reference>
<evidence type="ECO:0000256" key="12">
    <source>
        <dbReference type="ARBA" id="ARBA00022729"/>
    </source>
</evidence>
<evidence type="ECO:0000256" key="16">
    <source>
        <dbReference type="ARBA" id="ARBA00022976"/>
    </source>
</evidence>
<organism evidence="33 34">
    <name type="scientific">Tenebrio molitor</name>
    <name type="common">Yellow mealworm beetle</name>
    <dbReference type="NCBI Taxonomy" id="7067"/>
    <lineage>
        <taxon>Eukaryota</taxon>
        <taxon>Metazoa</taxon>
        <taxon>Ecdysozoa</taxon>
        <taxon>Arthropoda</taxon>
        <taxon>Hexapoda</taxon>
        <taxon>Insecta</taxon>
        <taxon>Pterygota</taxon>
        <taxon>Neoptera</taxon>
        <taxon>Endopterygota</taxon>
        <taxon>Coleoptera</taxon>
        <taxon>Polyphaga</taxon>
        <taxon>Cucujiformia</taxon>
        <taxon>Tenebrionidae</taxon>
        <taxon>Tenebrio</taxon>
    </lineage>
</organism>
<evidence type="ECO:0000256" key="27">
    <source>
        <dbReference type="PROSITE-ProRule" id="PRU00283"/>
    </source>
</evidence>
<dbReference type="GO" id="GO:0005743">
    <property type="term" value="C:mitochondrial inner membrane"/>
    <property type="evidence" value="ECO:0007669"/>
    <property type="project" value="UniProtKB-SubCell"/>
</dbReference>
<accession>A0A8J6HDH9</accession>
<keyword evidence="22" id="KW-0325">Glycoprotein</keyword>
<evidence type="ECO:0000256" key="10">
    <source>
        <dbReference type="ARBA" id="ARBA00022692"/>
    </source>
</evidence>
<dbReference type="Gene3D" id="3.30.70.330">
    <property type="match status" value="1"/>
</dbReference>
<evidence type="ECO:0000256" key="20">
    <source>
        <dbReference type="ARBA" id="ARBA00023136"/>
    </source>
</evidence>
<evidence type="ECO:0000313" key="33">
    <source>
        <dbReference type="EMBL" id="KAH0812689.1"/>
    </source>
</evidence>
<dbReference type="GO" id="GO:0005874">
    <property type="term" value="C:microtubule"/>
    <property type="evidence" value="ECO:0007669"/>
    <property type="project" value="UniProtKB-KW"/>
</dbReference>
<feature type="domain" description="Kinesin motor" evidence="31">
    <location>
        <begin position="102"/>
        <end position="432"/>
    </location>
</feature>
<sequence length="2456" mass="277257">MANLGAKINQFLNRRSIKYGLPFLLVVLGGSFGLREFAQLRYQFSKVSSVKPEEFKKLGIQMKKPGEVTLETEYEKIKDMDIDNWEQFADDGLKAARVMAENVKVIVRCRPMNKKEQDMNCQCVVKMRNCVVETWDPSEGPSFPKQFTFDSTYDQDSTTEAIYNDICYPLVESVLEGYNATIFVYGQTGCGKSHTMEGHKSDSPEKGVISRAFEHIFEAISVTTGVKYLALISYLEIYNEQIRDLLLPNDKITASALNLKESPTEGVTVPGLTSHPVHNASECEHFLSLGSKNRIIGATLMNQNSSRSHSIFTISIEQITNINNNESLRKGKLNLVDLAGSERQAKTGATGDRLKEATKINLSLSALGNVISALVDGKAKHIPYRDSKLTRLLQDSLGGNTRTLMIACVSPSSRDYVETLSTLRYANRAKNIHNKPIVNEDPKDTMLRQYQEEIERLKNLLGNQQLKIEEVSVVEEEEPPDLDARRDRLIQEYQQEMEKLKNLHENEKHEKENVLKQIQSIKEEYEQNIQKLNSDIQEKTQKELCSKEEILGRIEALKKAMIGGEKANDQELSERRKRKKMAAERRASVIAHLLAKIDMNEDREILHNQYKDISQELNLKTEALRRYRHKVKSLEKEISDIQSEFETERQDYLETIRKQDQNIKLLSQVAEKMASTMKKECNYSDLETIKEEAVWLEESQRYKLPEVITPRTKLPPPGRLHDIQTAPARLQESFDEELYDRDFLEKKLEKSEKEDIIGSYFAPTTKRAAELLSQSSRLDANRVFNTWRGSVTFTDFARRNKPKSTEDHEGGRPGRPPNLSGSFNNLWLNGKSCVAAGTVPDAFFQMVDVDNLTDAELRSKLIEFGFPVMPITGTTRKTMTKKLKMLLENKSKISKENRRSLGRYSSEDESDSDAKSAKRDKYKRATMAAPLMQPPQVRKRPSKVEPTVVEPPPVRKEVKTTTTTRTTKILQAAHDEFDTGSESDEVADKYGGGSSFRKESPALSDGFKKTPSPSRLPPSFASASSAADAASDKINQIRSRLSQYNSGYDKSYYTSPTEDLLKEKENTPFLSNFTKRLSQLSESPKSAGFEYKSDIIKENDVNGGGSTRAYLNRATRGRPTTYDYRVPNQNIFKNNFVPFMVLVVAFLFFIIVAIVYLGIRSDTSLEVTATVPICVKTDVNSKRYVNCVLEDEVKPAINLLKAIKPELNRRALKNKCDNNRAKPYMTENDTVEYVTANFAIKDKARVTTDLNNLEVLSFFNPSWGVSVLQVQEDGVTFIESAIAADMEQVVEGRRNKVTALISRHPYIPWKCYFYNTIWSLLSVVSSLVGGVAILYALNVAFKWYKQQRQREQEEEMALVENIIDVLQSNATDTGDNYMVVNHVRDMILPINERKNKQKLWARAVQYIHENESRIRTEERTVQGEYAEVWRWLGGSNLSTSRNKSWQGQAFETQVGSVNSLPCSPTPCLKVRGMVEEGDRNTHAIKKAVLGKCAHQCRILHCAVDTNSNCVYLKCADPSDAAVAYRNLHGWWYAGNLVTVKYLRLERYMQRFPDSPSESEVKEFIKNLGIEYRFGCYSEKKAEVCHLLADYLESIDKNYEKASLVYKTTCDDYKYAKSCSKYATYALLGKGAKKSDFKAAYSYFDKGCDLGDPKSCFHQGLLLITRNEQQGIAQDPMKGMSLLEKSCLAEHSNACYYLSGMYIAGVRKHDKKESGSSGSDKVEYAVPSDMKKAFQFALKGCELGNMYSCANLSQMYKKGDGVEKNPELAAKYKKIAMEMQDDVQGGKTLSFQEGLTIGDAIRTKDKMYENIDAAKACFRRLNATHQIGCTSARGGSTGAIHYCTSQADLDFILKNGTAPPYVPVIPTKLFNLANMNKLRHSKKISGLLVYANDDKLDDFTHEQQCPNVESGLKDTCKASRVWNPKGSGLLHQDIPFPVFFVESEGSIEFAKGCFEKHNNYSFDTQRDRSLCSLQLISFMHATTSSSTCIRRSNAVTNLNPVKFCDPLGDRNAWASLFPLVSGPNFTEPIRDVSYVVVSARLDSTSMFEKTEGAVAPVTGLVALLATAKYLKSMLPADEHYSKNVLFVVFNGETYDYIGSQRFVYELLKGNFPSKSKEHLPAITIEDIDLFVELSQLNKTETVVAHYLSGSKPKDFVFKLSTNARASGLNLDEAEDSLPPGSLHTFLKNRTNLPGLILADHKTRYLNPFYNSVYDNATNLNYAYLNLSQSTVVAEDCIQTHVQKVATMLAKSLYTEITNASYQNATNDVADLQFIDELFYCYLQNANCRVHQAIQQLELRKQPLSLYVGVEVVSNFITKLVGLTLAWVTADVVDETGKNCTNDPKNYAVRYYNMSRSLDDLNTTLCFRTTMNFTEAVSPAFVIEDYDWSSGQYSSWTESTWGDIKLKIFLKPSAAHENMTIALGSMVFIFSLLFVYFVKSRSHILFAPQLPTLAPTSC</sequence>
<evidence type="ECO:0000256" key="14">
    <source>
        <dbReference type="ARBA" id="ARBA00022792"/>
    </source>
</evidence>
<evidence type="ECO:0000256" key="19">
    <source>
        <dbReference type="ARBA" id="ARBA00023128"/>
    </source>
</evidence>
<evidence type="ECO:0000256" key="5">
    <source>
        <dbReference type="ARBA" id="ARBA00007717"/>
    </source>
</evidence>
<name>A0A8J6HDH9_TENMO</name>
<dbReference type="GO" id="GO:0007219">
    <property type="term" value="P:Notch signaling pathway"/>
    <property type="evidence" value="ECO:0007669"/>
    <property type="project" value="UniProtKB-KW"/>
</dbReference>
<feature type="transmembrane region" description="Helical" evidence="30">
    <location>
        <begin position="2417"/>
        <end position="2436"/>
    </location>
</feature>
<keyword evidence="13 27" id="KW-0547">Nucleotide-binding</keyword>
<evidence type="ECO:0000256" key="24">
    <source>
        <dbReference type="ARBA" id="ARBA00023242"/>
    </source>
</evidence>
<evidence type="ECO:0000313" key="34">
    <source>
        <dbReference type="Proteomes" id="UP000719412"/>
    </source>
</evidence>
<keyword evidence="11" id="KW-0493">Microtubule</keyword>
<dbReference type="InterPro" id="IPR020164">
    <property type="entry name" value="Cyt_c_Oxase_assmbl_COX16"/>
</dbReference>
<dbReference type="EMBL" id="JABDTM020025852">
    <property type="protein sequence ID" value="KAH0812689.1"/>
    <property type="molecule type" value="Genomic_DNA"/>
</dbReference>
<dbReference type="InterPro" id="IPR041885">
    <property type="entry name" value="MAN1_winged_helix_dom"/>
</dbReference>
<dbReference type="GO" id="GO:0016485">
    <property type="term" value="P:protein processing"/>
    <property type="evidence" value="ECO:0007669"/>
    <property type="project" value="InterPro"/>
</dbReference>
<keyword evidence="24" id="KW-0539">Nucleus</keyword>
<evidence type="ECO:0000256" key="6">
    <source>
        <dbReference type="ARBA" id="ARBA00008370"/>
    </source>
</evidence>
<dbReference type="SUPFAM" id="SSF81901">
    <property type="entry name" value="HCP-like"/>
    <property type="match status" value="1"/>
</dbReference>
<evidence type="ECO:0000256" key="18">
    <source>
        <dbReference type="ARBA" id="ARBA00023054"/>
    </source>
</evidence>
<dbReference type="InterPro" id="IPR008710">
    <property type="entry name" value="Nicastrin"/>
</dbReference>
<keyword evidence="15 27" id="KW-0067">ATP-binding</keyword>
<keyword evidence="20 30" id="KW-0472">Membrane</keyword>
<dbReference type="PANTHER" id="PTHR21092">
    <property type="entry name" value="NICASTRIN"/>
    <property type="match status" value="1"/>
</dbReference>
<dbReference type="GO" id="GO:0005524">
    <property type="term" value="F:ATP binding"/>
    <property type="evidence" value="ECO:0007669"/>
    <property type="project" value="UniProtKB-UniRule"/>
</dbReference>
<comment type="function">
    <text evidence="25">Plus-end directed microtubule motor that may be used for anterograde axonal transport and could conceivably move cargos in fly neurons different than those moved by kinesin heavy chain or other plus-end directed motors.</text>
</comment>
<feature type="transmembrane region" description="Helical" evidence="30">
    <location>
        <begin position="1312"/>
        <end position="1337"/>
    </location>
</feature>
<dbReference type="Gene3D" id="3.40.850.10">
    <property type="entry name" value="Kinesin motor domain"/>
    <property type="match status" value="1"/>
</dbReference>
<dbReference type="GO" id="GO:0005637">
    <property type="term" value="C:nuclear inner membrane"/>
    <property type="evidence" value="ECO:0007669"/>
    <property type="project" value="UniProtKB-SubCell"/>
</dbReference>
<dbReference type="InterPro" id="IPR019821">
    <property type="entry name" value="Kinesin_motor_CS"/>
</dbReference>
<dbReference type="Gene3D" id="1.10.720.40">
    <property type="match status" value="1"/>
</dbReference>
<dbReference type="Pfam" id="PF03020">
    <property type="entry name" value="LEM"/>
    <property type="match status" value="1"/>
</dbReference>
<dbReference type="GO" id="GO:0007220">
    <property type="term" value="P:Notch receptor processing"/>
    <property type="evidence" value="ECO:0007669"/>
    <property type="project" value="TreeGrafter"/>
</dbReference>
<dbReference type="GO" id="GO:0003676">
    <property type="term" value="F:nucleic acid binding"/>
    <property type="evidence" value="ECO:0007669"/>
    <property type="project" value="InterPro"/>
</dbReference>
<keyword evidence="9" id="KW-0597">Phosphoprotein</keyword>
<evidence type="ECO:0000256" key="2">
    <source>
        <dbReference type="ARBA" id="ARBA00004434"/>
    </source>
</evidence>
<keyword evidence="34" id="KW-1185">Reference proteome</keyword>
<evidence type="ECO:0000256" key="11">
    <source>
        <dbReference type="ARBA" id="ARBA00022701"/>
    </source>
</evidence>
<dbReference type="PANTHER" id="PTHR21092:SF0">
    <property type="entry name" value="NICASTRIN"/>
    <property type="match status" value="1"/>
</dbReference>
<dbReference type="SUPFAM" id="SSF53187">
    <property type="entry name" value="Zn-dependent exopeptidases"/>
    <property type="match status" value="1"/>
</dbReference>
<reference evidence="33" key="1">
    <citation type="journal article" date="2020" name="J Insects Food Feed">
        <title>The yellow mealworm (Tenebrio molitor) genome: a resource for the emerging insects as food and feed industry.</title>
        <authorList>
            <person name="Eriksson T."/>
            <person name="Andere A."/>
            <person name="Kelstrup H."/>
            <person name="Emery V."/>
            <person name="Picard C."/>
        </authorList>
    </citation>
    <scope>NUCLEOTIDE SEQUENCE</scope>
    <source>
        <strain evidence="33">Stoneville</strain>
        <tissue evidence="33">Whole head</tissue>
    </source>
</reference>
<keyword evidence="10 30" id="KW-0812">Transmembrane</keyword>
<feature type="coiled-coil region" evidence="28">
    <location>
        <begin position="617"/>
        <end position="651"/>
    </location>
</feature>
<dbReference type="FunFam" id="1.10.720.40:FF:000001">
    <property type="entry name" value="LEM domain containing 2, isoform CRA_a"/>
    <property type="match status" value="1"/>
</dbReference>
<evidence type="ECO:0000256" key="25">
    <source>
        <dbReference type="ARBA" id="ARBA00060187"/>
    </source>
</evidence>
<feature type="compositionally biased region" description="Basic and acidic residues" evidence="29">
    <location>
        <begin position="889"/>
        <end position="899"/>
    </location>
</feature>
<dbReference type="Pfam" id="PF18266">
    <property type="entry name" value="Ncstrn_small"/>
    <property type="match status" value="1"/>
</dbReference>
<dbReference type="InterPro" id="IPR011990">
    <property type="entry name" value="TPR-like_helical_dom_sf"/>
</dbReference>
<dbReference type="SMART" id="SM00671">
    <property type="entry name" value="SEL1"/>
    <property type="match status" value="4"/>
</dbReference>
<dbReference type="InterPro" id="IPR018996">
    <property type="entry name" value="Man1/Src1-like_C"/>
</dbReference>